<dbReference type="CDD" id="cd06171">
    <property type="entry name" value="Sigma70_r4"/>
    <property type="match status" value="1"/>
</dbReference>
<evidence type="ECO:0000313" key="7">
    <source>
        <dbReference type="EMBL" id="SDQ61150.1"/>
    </source>
</evidence>
<dbReference type="InterPro" id="IPR036388">
    <property type="entry name" value="WH-like_DNA-bd_sf"/>
</dbReference>
<reference evidence="7 8" key="1">
    <citation type="submission" date="2016-10" db="EMBL/GenBank/DDBJ databases">
        <authorList>
            <person name="Varghese N."/>
            <person name="Submissions S."/>
        </authorList>
    </citation>
    <scope>NUCLEOTIDE SEQUENCE [LARGE SCALE GENOMIC DNA]</scope>
    <source>
        <strain evidence="7 8">Nl1</strain>
    </source>
</reference>
<keyword evidence="4" id="KW-0804">Transcription</keyword>
<dbReference type="PANTHER" id="PTHR43133">
    <property type="entry name" value="RNA POLYMERASE ECF-TYPE SIGMA FACTO"/>
    <property type="match status" value="1"/>
</dbReference>
<evidence type="ECO:0000256" key="3">
    <source>
        <dbReference type="ARBA" id="ARBA00023082"/>
    </source>
</evidence>
<dbReference type="Pfam" id="PF08281">
    <property type="entry name" value="Sigma70_r4_2"/>
    <property type="match status" value="1"/>
</dbReference>
<comment type="caution">
    <text evidence="7">The sequence shown here is derived from an EMBL/GenBank/DDBJ whole genome shotgun (WGS) entry which is preliminary data.</text>
</comment>
<dbReference type="NCBIfam" id="TIGR02937">
    <property type="entry name" value="sigma70-ECF"/>
    <property type="match status" value="1"/>
</dbReference>
<dbReference type="SUPFAM" id="SSF88659">
    <property type="entry name" value="Sigma3 and sigma4 domains of RNA polymerase sigma factors"/>
    <property type="match status" value="1"/>
</dbReference>
<keyword evidence="3" id="KW-0731">Sigma factor</keyword>
<dbReference type="SUPFAM" id="SSF88946">
    <property type="entry name" value="Sigma2 domain of RNA polymerase sigma factors"/>
    <property type="match status" value="1"/>
</dbReference>
<sequence>MLPDQQSADLSTVFVAHLAQLRRVALNIVRNPERAEDIVQDAYIKATEAADILNIKQPLAYLLQMVRNLAIDRHRRTAFETGLFESEEEGLHVPALIGAPEATAISRQHLTLIAHALSELPERTRQVFELHRLDGHTHCAIASKLDISTSLVNILIHDAMDHCRAALRSI</sequence>
<dbReference type="NCBIfam" id="NF005448">
    <property type="entry name" value="PRK07037.1"/>
    <property type="match status" value="1"/>
</dbReference>
<comment type="similarity">
    <text evidence="1">Belongs to the sigma-70 factor family. ECF subfamily.</text>
</comment>
<dbReference type="Pfam" id="PF04542">
    <property type="entry name" value="Sigma70_r2"/>
    <property type="match status" value="1"/>
</dbReference>
<dbReference type="Gene3D" id="1.10.10.10">
    <property type="entry name" value="Winged helix-like DNA-binding domain superfamily/Winged helix DNA-binding domain"/>
    <property type="match status" value="1"/>
</dbReference>
<evidence type="ECO:0000259" key="6">
    <source>
        <dbReference type="Pfam" id="PF08281"/>
    </source>
</evidence>
<dbReference type="InterPro" id="IPR007627">
    <property type="entry name" value="RNA_pol_sigma70_r2"/>
</dbReference>
<dbReference type="Gene3D" id="1.10.1740.10">
    <property type="match status" value="1"/>
</dbReference>
<evidence type="ECO:0000259" key="5">
    <source>
        <dbReference type="Pfam" id="PF04542"/>
    </source>
</evidence>
<dbReference type="Proteomes" id="UP000183471">
    <property type="component" value="Unassembled WGS sequence"/>
</dbReference>
<dbReference type="InterPro" id="IPR013324">
    <property type="entry name" value="RNA_pol_sigma_r3/r4-like"/>
</dbReference>
<organism evidence="7 8">
    <name type="scientific">Nitrosospira multiformis</name>
    <dbReference type="NCBI Taxonomy" id="1231"/>
    <lineage>
        <taxon>Bacteria</taxon>
        <taxon>Pseudomonadati</taxon>
        <taxon>Pseudomonadota</taxon>
        <taxon>Betaproteobacteria</taxon>
        <taxon>Nitrosomonadales</taxon>
        <taxon>Nitrosomonadaceae</taxon>
        <taxon>Nitrosospira</taxon>
    </lineage>
</organism>
<dbReference type="InterPro" id="IPR013249">
    <property type="entry name" value="RNA_pol_sigma70_r4_t2"/>
</dbReference>
<keyword evidence="8" id="KW-1185">Reference proteome</keyword>
<feature type="domain" description="RNA polymerase sigma factor 70 region 4 type 2" evidence="6">
    <location>
        <begin position="112"/>
        <end position="163"/>
    </location>
</feature>
<accession>A0ABY0THC4</accession>
<evidence type="ECO:0000313" key="8">
    <source>
        <dbReference type="Proteomes" id="UP000183471"/>
    </source>
</evidence>
<dbReference type="PANTHER" id="PTHR43133:SF63">
    <property type="entry name" value="RNA POLYMERASE SIGMA FACTOR FECI-RELATED"/>
    <property type="match status" value="1"/>
</dbReference>
<dbReference type="InterPro" id="IPR039425">
    <property type="entry name" value="RNA_pol_sigma-70-like"/>
</dbReference>
<gene>
    <name evidence="7" type="ORF">SAMN05216402_1542</name>
</gene>
<keyword evidence="2" id="KW-0805">Transcription regulation</keyword>
<dbReference type="RefSeq" id="WP_074631798.1">
    <property type="nucleotide sequence ID" value="NZ_FNKY01000001.1"/>
</dbReference>
<protein>
    <submittedName>
        <fullName evidence="7">RNA polymerase sigma-70 factor, ECF subfamily</fullName>
    </submittedName>
</protein>
<name>A0ABY0THC4_9PROT</name>
<dbReference type="InterPro" id="IPR014284">
    <property type="entry name" value="RNA_pol_sigma-70_dom"/>
</dbReference>
<proteinExistence type="inferred from homology"/>
<dbReference type="InterPro" id="IPR013325">
    <property type="entry name" value="RNA_pol_sigma_r2"/>
</dbReference>
<dbReference type="EMBL" id="FNKY01000001">
    <property type="protein sequence ID" value="SDQ61150.1"/>
    <property type="molecule type" value="Genomic_DNA"/>
</dbReference>
<evidence type="ECO:0000256" key="2">
    <source>
        <dbReference type="ARBA" id="ARBA00023015"/>
    </source>
</evidence>
<feature type="domain" description="RNA polymerase sigma-70 region 2" evidence="5">
    <location>
        <begin position="14"/>
        <end position="78"/>
    </location>
</feature>
<evidence type="ECO:0000256" key="1">
    <source>
        <dbReference type="ARBA" id="ARBA00010641"/>
    </source>
</evidence>
<evidence type="ECO:0000256" key="4">
    <source>
        <dbReference type="ARBA" id="ARBA00023163"/>
    </source>
</evidence>